<evidence type="ECO:0000313" key="3">
    <source>
        <dbReference type="Proteomes" id="UP000292544"/>
    </source>
</evidence>
<feature type="domain" description="Transcription factor zinc-finger" evidence="1">
    <location>
        <begin position="3"/>
        <end position="38"/>
    </location>
</feature>
<dbReference type="RefSeq" id="WP_130565903.1">
    <property type="nucleotide sequence ID" value="NZ_SHLY01000001.1"/>
</dbReference>
<protein>
    <submittedName>
        <fullName evidence="2">GTP-binding protein EngA</fullName>
    </submittedName>
</protein>
<dbReference type="Proteomes" id="UP000292544">
    <property type="component" value="Unassembled WGS sequence"/>
</dbReference>
<accession>A0ABY1WVK8</accession>
<gene>
    <name evidence="2" type="ORF">EXY25_04820</name>
</gene>
<evidence type="ECO:0000313" key="2">
    <source>
        <dbReference type="EMBL" id="TAA48547.1"/>
    </source>
</evidence>
<reference evidence="3" key="1">
    <citation type="submission" date="2019-02" db="EMBL/GenBank/DDBJ databases">
        <title>Draft genome sequence of Muricauda sp. 176CP4-71.</title>
        <authorList>
            <person name="Park J.-S."/>
        </authorList>
    </citation>
    <scope>NUCLEOTIDE SEQUENCE [LARGE SCALE GENOMIC DNA]</scope>
    <source>
        <strain evidence="3">176GS2-150</strain>
    </source>
</reference>
<dbReference type="InterPro" id="IPR027392">
    <property type="entry name" value="TF_Znf"/>
</dbReference>
<organism evidence="2 3">
    <name type="scientific">Corallincola spongiicola</name>
    <dbReference type="NCBI Taxonomy" id="2520508"/>
    <lineage>
        <taxon>Bacteria</taxon>
        <taxon>Pseudomonadati</taxon>
        <taxon>Pseudomonadota</taxon>
        <taxon>Gammaproteobacteria</taxon>
        <taxon>Alteromonadales</taxon>
        <taxon>Psychromonadaceae</taxon>
        <taxon>Corallincola</taxon>
    </lineage>
</organism>
<evidence type="ECO:0000259" key="1">
    <source>
        <dbReference type="Pfam" id="PF13453"/>
    </source>
</evidence>
<dbReference type="Pfam" id="PF13453">
    <property type="entry name" value="Zn_ribbon_TFIIB"/>
    <property type="match status" value="2"/>
</dbReference>
<feature type="domain" description="Transcription factor zinc-finger" evidence="1">
    <location>
        <begin position="69"/>
        <end position="110"/>
    </location>
</feature>
<proteinExistence type="predicted"/>
<keyword evidence="3" id="KW-1185">Reference proteome</keyword>
<comment type="caution">
    <text evidence="2">The sequence shown here is derived from an EMBL/GenBank/DDBJ whole genome shotgun (WGS) entry which is preliminary data.</text>
</comment>
<sequence>MLCPRTKTPLKKLKVGGIEVDVSEACGGVFFDNQELSKFENGKEIRGEALAKHLKQFNTTLLNEHERVNCPKCDDVVMMRRYFSPLNVLEIDECPGCGGIWLDTGELEKMHDLAISKKERALLRGQLMDQYREAPKPQVTKVRKRQPFVTAHSAPSRYDWIMDLAESLLGRW</sequence>
<name>A0ABY1WVK8_9GAMM</name>
<dbReference type="EMBL" id="SHLY01000001">
    <property type="protein sequence ID" value="TAA48547.1"/>
    <property type="molecule type" value="Genomic_DNA"/>
</dbReference>